<evidence type="ECO:0008006" key="3">
    <source>
        <dbReference type="Google" id="ProtNLM"/>
    </source>
</evidence>
<dbReference type="PANTHER" id="PTHR36020:SF1">
    <property type="entry name" value="TRANSMEMBRANE PROTEIN"/>
    <property type="match status" value="1"/>
</dbReference>
<accession>A0AAV7G8I2</accession>
<evidence type="ECO:0000313" key="1">
    <source>
        <dbReference type="EMBL" id="KAH0452075.1"/>
    </source>
</evidence>
<gene>
    <name evidence="1" type="ORF">IEQ34_019374</name>
</gene>
<name>A0AAV7G8I2_DENCH</name>
<proteinExistence type="predicted"/>
<comment type="caution">
    <text evidence="1">The sequence shown here is derived from an EMBL/GenBank/DDBJ whole genome shotgun (WGS) entry which is preliminary data.</text>
</comment>
<reference evidence="1 2" key="1">
    <citation type="journal article" date="2021" name="Hortic Res">
        <title>Chromosome-scale assembly of the Dendrobium chrysotoxum genome enhances the understanding of orchid evolution.</title>
        <authorList>
            <person name="Zhang Y."/>
            <person name="Zhang G.Q."/>
            <person name="Zhang D."/>
            <person name="Liu X.D."/>
            <person name="Xu X.Y."/>
            <person name="Sun W.H."/>
            <person name="Yu X."/>
            <person name="Zhu X."/>
            <person name="Wang Z.W."/>
            <person name="Zhao X."/>
            <person name="Zhong W.Y."/>
            <person name="Chen H."/>
            <person name="Yin W.L."/>
            <person name="Huang T."/>
            <person name="Niu S.C."/>
            <person name="Liu Z.J."/>
        </authorList>
    </citation>
    <scope>NUCLEOTIDE SEQUENCE [LARGE SCALE GENOMIC DNA]</scope>
    <source>
        <strain evidence="1">Lindl</strain>
    </source>
</reference>
<dbReference type="PANTHER" id="PTHR36020">
    <property type="entry name" value="TRANSMEMBRANE PROTEIN"/>
    <property type="match status" value="1"/>
</dbReference>
<organism evidence="1 2">
    <name type="scientific">Dendrobium chrysotoxum</name>
    <name type="common">Orchid</name>
    <dbReference type="NCBI Taxonomy" id="161865"/>
    <lineage>
        <taxon>Eukaryota</taxon>
        <taxon>Viridiplantae</taxon>
        <taxon>Streptophyta</taxon>
        <taxon>Embryophyta</taxon>
        <taxon>Tracheophyta</taxon>
        <taxon>Spermatophyta</taxon>
        <taxon>Magnoliopsida</taxon>
        <taxon>Liliopsida</taxon>
        <taxon>Asparagales</taxon>
        <taxon>Orchidaceae</taxon>
        <taxon>Epidendroideae</taxon>
        <taxon>Malaxideae</taxon>
        <taxon>Dendrobiinae</taxon>
        <taxon>Dendrobium</taxon>
    </lineage>
</organism>
<sequence length="713" mass="78848">MEKLIYLVFLLELTYWLLEFPANLGIHHLLVRKQPAVVQDVVQKEIILYLKRIGQELQPPKSFLGYTGWFCQPVCSLYFSHHVLILILTMASTIFSYLHNIWPFSLLKEDDLKTSIQLVNRLSVPEQTKQFVFAVRDSDSGTVVYILAAQSLSEQSAIDADHLIKATQPDAVVVSVAPSALPEIEVEKKLFDKSQVNQIPTSYLGVLKRCVLDKVKKEDFDVFAGFQVVQAIFGIGFYGHFLAARRAAEKFDSHFILLESPYESSLSMNTSNQSEDSGIPLRANNLLPGKVISSMYSSSRRICIADTIQSNVVKSLGSSRYLLDSTSNSDSVVQEVEESKLGSNYNVPPFAESFYSLLADLYHIFRDIPAIGKALSSAKKVLVDVSEGQPVDTENLSEVQNFRIAIEGLRMALNKAGRNPIDKSEKENFRAKEFAELPFEEKCHAFFTQALKRHAEKFETVVAIVDAASLAGLRRHWNTLVPPELSDLAYCNNDPDNLEAIWSDQIDKRRILADKPIVALGAGATAVVGASSLSKVIPASQLIKVATFQLPASLKLGLIQLQRIASVGLSKILVPSKLLTPGLTTGTKSSALKLTASANNIRAMVHSMISTARRTSYFAIRTSFYEIMRRRHVRPTRFAPWATFGCSMGACAGLLMFGDGIECAVESVPTVPMIASLGRGLQSLQLASEEVKGTNSTKIREAIQSMTHYLKKC</sequence>
<dbReference type="Proteomes" id="UP000775213">
    <property type="component" value="Unassembled WGS sequence"/>
</dbReference>
<protein>
    <recommendedName>
        <fullName evidence="3">Transmembrane protein</fullName>
    </recommendedName>
</protein>
<evidence type="ECO:0000313" key="2">
    <source>
        <dbReference type="Proteomes" id="UP000775213"/>
    </source>
</evidence>
<dbReference type="EMBL" id="JAGFBR010000017">
    <property type="protein sequence ID" value="KAH0452075.1"/>
    <property type="molecule type" value="Genomic_DNA"/>
</dbReference>
<keyword evidence="2" id="KW-1185">Reference proteome</keyword>
<dbReference type="AlphaFoldDB" id="A0AAV7G8I2"/>